<evidence type="ECO:0000256" key="1">
    <source>
        <dbReference type="SAM" id="SignalP"/>
    </source>
</evidence>
<feature type="signal peptide" evidence="1">
    <location>
        <begin position="1"/>
        <end position="20"/>
    </location>
</feature>
<feature type="chain" id="PRO_5042084956" description="HEAT repeat domain-containing protein" evidence="1">
    <location>
        <begin position="21"/>
        <end position="404"/>
    </location>
</feature>
<proteinExistence type="predicted"/>
<gene>
    <name evidence="2" type="ORF">PH603_06650</name>
</gene>
<evidence type="ECO:0000313" key="3">
    <source>
        <dbReference type="Proteomes" id="UP001217500"/>
    </source>
</evidence>
<name>A0AAE9XQP1_9PROT</name>
<reference evidence="2" key="1">
    <citation type="submission" date="2023-01" db="EMBL/GenBank/DDBJ databases">
        <title>The genome sequence of Kordiimonadaceae bacterium 6D33.</title>
        <authorList>
            <person name="Liu Y."/>
        </authorList>
    </citation>
    <scope>NUCLEOTIDE SEQUENCE</scope>
    <source>
        <strain evidence="2">6D33</strain>
    </source>
</reference>
<evidence type="ECO:0008006" key="4">
    <source>
        <dbReference type="Google" id="ProtNLM"/>
    </source>
</evidence>
<evidence type="ECO:0000313" key="2">
    <source>
        <dbReference type="EMBL" id="WCL55437.1"/>
    </source>
</evidence>
<dbReference type="InterPro" id="IPR011990">
    <property type="entry name" value="TPR-like_helical_dom_sf"/>
</dbReference>
<dbReference type="KEGG" id="gso:PH603_06650"/>
<sequence length="404" mass="42436">MKPTALAVLALSAFGAAAQAAPQLGVTSDHAPNAETVACLEALTADCAIDAALKTVIAEELGIDRARVLIGVARSLIAAGQQEQAQQTLMLAMEEARSVQLSLVTQGMIKTIAPLMVRAGDMASALALTEELTIETIRDQVYLALADEAGHRGAYGDIKVALSKLANPARGRWKMIDLMLILPKEALLADRMSEAIAFVGSLDDPKEQYRGLVALAALNDKLGDTGTRDALMVEAGETFQAVFGINDRAEASAQALKALVTAGADESLISAAYDLALMHGGRVRSREDRADIDMALGPVEAANGHVDTAFKRLEGFDEGAGQAGYLAAVATRLPQGENRLMGSVNAVLDDIDEIDGAYDRDQMRLTLLDGLVAGGHKAPAEALVKRIEDDDSQALGLALLAPML</sequence>
<dbReference type="EMBL" id="CP116805">
    <property type="protein sequence ID" value="WCL55437.1"/>
    <property type="molecule type" value="Genomic_DNA"/>
</dbReference>
<dbReference type="AlphaFoldDB" id="A0AAE9XQP1"/>
<dbReference type="Gene3D" id="1.25.40.10">
    <property type="entry name" value="Tetratricopeptide repeat domain"/>
    <property type="match status" value="1"/>
</dbReference>
<dbReference type="Proteomes" id="UP001217500">
    <property type="component" value="Chromosome"/>
</dbReference>
<keyword evidence="1" id="KW-0732">Signal</keyword>
<dbReference type="RefSeq" id="WP_289505248.1">
    <property type="nucleotide sequence ID" value="NZ_CP116805.1"/>
</dbReference>
<keyword evidence="3" id="KW-1185">Reference proteome</keyword>
<accession>A0AAE9XQP1</accession>
<protein>
    <recommendedName>
        <fullName evidence="4">HEAT repeat domain-containing protein</fullName>
    </recommendedName>
</protein>
<organism evidence="2 3">
    <name type="scientific">Gimibacter soli</name>
    <dbReference type="NCBI Taxonomy" id="3024400"/>
    <lineage>
        <taxon>Bacteria</taxon>
        <taxon>Pseudomonadati</taxon>
        <taxon>Pseudomonadota</taxon>
        <taxon>Alphaproteobacteria</taxon>
        <taxon>Kordiimonadales</taxon>
        <taxon>Temperatibacteraceae</taxon>
        <taxon>Gimibacter</taxon>
    </lineage>
</organism>